<dbReference type="Pfam" id="PF02958">
    <property type="entry name" value="EcKL"/>
    <property type="match status" value="5"/>
</dbReference>
<dbReference type="SMART" id="SM00587">
    <property type="entry name" value="CHK"/>
    <property type="match status" value="5"/>
</dbReference>
<sequence length="1880" mass="213837">MALETSTWLNLCFVEKILRKSENDNSIQVIDIFSKPATVKGDNYTSDMIRVIVEYSRGSKIKEKKSIIVKLSPPLEGVRQKIVTQAGFFHTEMSMMSDTLDKMNKILGTKNRLNAKILHMQNENPVLLVIEDLASLGFRMADRLSGLDLDHSILALHGLARFHAASVALCEKEPKQKEMYTKGLFSNQYPSDITEFFVKSTKALADESANWLEVKKYSEKIAKLSDHMYQIGIDATQFCEDEFNVINHGDCHVNNMLFKYDNNGQPTDQIFVDFQICVYGSPALDLLYFLNSSISFDVIEYKRDVLLNEYLDTLTTTMKLLNCKTQPPTMKELKATLKRRASFGMITSFAILPFMLCSKAEAKDLDEIMGTGTYINPEMALETSTWLNLCFVEKILRKSENDDSIQVTDIVSKPATSKGDNYTSDMIRITAEYSRDSKIKEKKSIIIKLSPVHGVRQKIVTQAGLFHTEMSMMSDTLDKMNKLLGPKHRLSAKILYVQNENPTLLVIEDLASLGFRMADRLSGLDLDHSLLAFRGLARFHAASVVLCEKNPKQKEMYSKGMFYNQHSPEMKSFFNMGTKTVADEIANWPEAKKYSEKIAKLSDHMYQIGIDAQKLCDDEFNVITHGDCSVINMLFKYDNNGKPTDQIFVDFQMCVYASAALDLIYLLNASISFDVIEHKTDILLNEYLDTLSTTMKQLNCKTQPPSMKELKASIKRKASYGMMTSITILPFMLCSKTEAKDLDEIMGTSTYINPEMALETSTCLNQCFVEKILRKSENDDSIQVIDIFSKPATVKGDNYSSDMIRITVEYSRGSKIKEKKSIIVKLSPVDKGVRQKLVTQTGIFHTEMSMMSDTLDKMNKILGTKNRLSAKILHMQNENPVFLVIEDLAPLGFQMADRWSGLDLDHSIMALHRLAMFHAASVALYEKEPKQKEMYMKRIFSNQSLPDLREMLINSVKAVADESMNWPEVKKYSEKIAKLSDHMYQIGIDATQFCEDEFNVINHGDCHGNNMLFKYDNNGQPTDLIFVDFQTSVYGSPAIDLLYFLNSSISFDVIEYKRDVLLNEYLDTLTTTMKLLNCKTQSPTMKELKATLKRRASFGMITSFLVLPFMLCSKAEAQDLNEVFGTGTCVNAGLKSETYKKILIKRLPLNVRRNTDMAKSMLCGENSAKVDTQAGLFYIEMLMMSDTLDKMNKLLGSKHRLSGKILHMQNEYPMLLVIEDLASLGFRMADRIYGLDLDHSILALRGIARFHAASVALCEKEPKQKEMCSQGIFNDQLPPEMRDILIKSTKDLADEIVNWPEVKKYSEKIAKLADQIHQIGLNATKLCKDEFNVINHGDCHANNLLFKYDNNGKPIDQIFVDFQICVYGSPALDLLYFFNSSLSFDVIENESDILLNEYLGTLSTVMKQLNCKTQPPTMKELKDILKRRASYGMIISFTILPFMLCYRTEAKDMDELLSTGRTMICRENSPILIPLLEMALETSTWLNKCFIEKILRKSENDNSIQVIDIFSKPATMKGDNYLSDMIRITVEFSRGSTIKEKKSIVIKISPVLESVRQKLVIEMDVFHIEMLMMSNTLDKMNKLLGPKHRLSAKILYVQNKNPTLLVIEDLASLGFRMADRLSGLDLDHSILAIRGLARFHATSVALCEKEPKQKEMYLKGIINSQHPPEMKDIFIKSTKALADEIVNWPEVKKYSEKIAKLSDHIYQIGVNAFKVCEDEFNVINHGDCHVNNMLFRYDNNGKPTDQIFVDFQLCVYASPALDLLYFLNSSISFDVIENKRDILLNEYLCTLSKIMKQLNCKTQPPTMKELKAALKRKAGYGMMTSFTALQFMLCHKTEAKDLDEVLGTGTYVNPGLKSETYKKILIKRLPLYDEWGLLDL</sequence>
<feature type="domain" description="CHK kinase-like" evidence="1">
    <location>
        <begin position="128"/>
        <end position="320"/>
    </location>
</feature>
<keyword evidence="3" id="KW-1185">Reference proteome</keyword>
<dbReference type="SUPFAM" id="SSF56112">
    <property type="entry name" value="Protein kinase-like (PK-like)"/>
    <property type="match status" value="5"/>
</dbReference>
<dbReference type="EMBL" id="KQ980724">
    <property type="protein sequence ID" value="KYN14137.1"/>
    <property type="molecule type" value="Genomic_DNA"/>
</dbReference>
<feature type="domain" description="CHK kinase-like" evidence="1">
    <location>
        <begin position="1605"/>
        <end position="1797"/>
    </location>
</feature>
<reference evidence="2 3" key="1">
    <citation type="submission" date="2015-09" db="EMBL/GenBank/DDBJ databases">
        <title>Trachymyrmex cornetzi WGS genome.</title>
        <authorList>
            <person name="Nygaard S."/>
            <person name="Hu H."/>
            <person name="Boomsma J."/>
            <person name="Zhang G."/>
        </authorList>
    </citation>
    <scope>NUCLEOTIDE SEQUENCE [LARGE SCALE GENOMIC DNA]</scope>
    <source>
        <strain evidence="2">Tcor2-1</strain>
        <tissue evidence="2">Whole body</tissue>
    </source>
</reference>
<feature type="domain" description="CHK kinase-like" evidence="1">
    <location>
        <begin position="883"/>
        <end position="1075"/>
    </location>
</feature>
<feature type="domain" description="CHK kinase-like" evidence="1">
    <location>
        <begin position="1216"/>
        <end position="1408"/>
    </location>
</feature>
<dbReference type="InterPro" id="IPR011009">
    <property type="entry name" value="Kinase-like_dom_sf"/>
</dbReference>
<dbReference type="Gene3D" id="3.90.1200.10">
    <property type="match status" value="5"/>
</dbReference>
<protein>
    <recommendedName>
        <fullName evidence="1">CHK kinase-like domain-containing protein</fullName>
    </recommendedName>
</protein>
<evidence type="ECO:0000313" key="2">
    <source>
        <dbReference type="EMBL" id="KYN14137.1"/>
    </source>
</evidence>
<evidence type="ECO:0000313" key="3">
    <source>
        <dbReference type="Proteomes" id="UP000078492"/>
    </source>
</evidence>
<accession>A0A195DMT1</accession>
<dbReference type="Proteomes" id="UP000078492">
    <property type="component" value="Unassembled WGS sequence"/>
</dbReference>
<dbReference type="InterPro" id="IPR015897">
    <property type="entry name" value="CHK_kinase-like"/>
</dbReference>
<organism evidence="2 3">
    <name type="scientific">Trachymyrmex cornetzi</name>
    <dbReference type="NCBI Taxonomy" id="471704"/>
    <lineage>
        <taxon>Eukaryota</taxon>
        <taxon>Metazoa</taxon>
        <taxon>Ecdysozoa</taxon>
        <taxon>Arthropoda</taxon>
        <taxon>Hexapoda</taxon>
        <taxon>Insecta</taxon>
        <taxon>Pterygota</taxon>
        <taxon>Neoptera</taxon>
        <taxon>Endopterygota</taxon>
        <taxon>Hymenoptera</taxon>
        <taxon>Apocrita</taxon>
        <taxon>Aculeata</taxon>
        <taxon>Formicoidea</taxon>
        <taxon>Formicidae</taxon>
        <taxon>Myrmicinae</taxon>
        <taxon>Trachymyrmex</taxon>
    </lineage>
</organism>
<dbReference type="PANTHER" id="PTHR11012">
    <property type="entry name" value="PROTEIN KINASE-LIKE DOMAIN-CONTAINING"/>
    <property type="match status" value="1"/>
</dbReference>
<name>A0A195DMT1_9HYME</name>
<gene>
    <name evidence="2" type="ORF">ALC57_13722</name>
</gene>
<dbReference type="InterPro" id="IPR004119">
    <property type="entry name" value="EcKL"/>
</dbReference>
<proteinExistence type="predicted"/>
<dbReference type="PANTHER" id="PTHR11012:SF56">
    <property type="entry name" value="CHK KINASE-LIKE DOMAIN-CONTAINING PROTEIN-RELATED"/>
    <property type="match status" value="1"/>
</dbReference>
<feature type="domain" description="CHK kinase-like" evidence="1">
    <location>
        <begin position="505"/>
        <end position="697"/>
    </location>
</feature>
<evidence type="ECO:0000259" key="1">
    <source>
        <dbReference type="SMART" id="SM00587"/>
    </source>
</evidence>